<keyword evidence="7" id="KW-1185">Reference proteome</keyword>
<feature type="domain" description="EGF-like" evidence="5">
    <location>
        <begin position="18"/>
        <end position="53"/>
    </location>
</feature>
<feature type="domain" description="EGF-like" evidence="5">
    <location>
        <begin position="56"/>
        <end position="96"/>
    </location>
</feature>
<dbReference type="Proteomes" id="UP001469553">
    <property type="component" value="Unassembled WGS sequence"/>
</dbReference>
<dbReference type="Gene3D" id="2.10.25.10">
    <property type="entry name" value="Laminin"/>
    <property type="match status" value="2"/>
</dbReference>
<sequence>MVVRTRRAPHWVPFNACDPCAENVCNNGGTCVTGTRTPFICICPDGFSGETCNETETGPCSPNPCKNDGICESRRGDVFTDYVCRCQPGFEGIYCQTSVQGADLTSPTGCGCVGRLGSMVPNEYIQGAGMCSCPIMVWMKRDENFLLYFV</sequence>
<evidence type="ECO:0000313" key="7">
    <source>
        <dbReference type="Proteomes" id="UP001469553"/>
    </source>
</evidence>
<name>A0ABV0Y674_9TELE</name>
<evidence type="ECO:0000313" key="6">
    <source>
        <dbReference type="EMBL" id="MEQ2289083.1"/>
    </source>
</evidence>
<feature type="disulfide bond" evidence="4">
    <location>
        <begin position="43"/>
        <end position="52"/>
    </location>
</feature>
<reference evidence="6 7" key="1">
    <citation type="submission" date="2021-06" db="EMBL/GenBank/DDBJ databases">
        <authorList>
            <person name="Palmer J.M."/>
        </authorList>
    </citation>
    <scope>NUCLEOTIDE SEQUENCE [LARGE SCALE GENOMIC DNA]</scope>
    <source>
        <strain evidence="6 7">AS_MEX2019</strain>
        <tissue evidence="6">Muscle</tissue>
    </source>
</reference>
<dbReference type="InterPro" id="IPR051022">
    <property type="entry name" value="Notch_Cell-Fate_Det"/>
</dbReference>
<evidence type="ECO:0000259" key="5">
    <source>
        <dbReference type="PROSITE" id="PS50026"/>
    </source>
</evidence>
<dbReference type="PANTHER" id="PTHR24049">
    <property type="entry name" value="CRUMBS FAMILY MEMBER"/>
    <property type="match status" value="1"/>
</dbReference>
<dbReference type="PROSITE" id="PS00022">
    <property type="entry name" value="EGF_1"/>
    <property type="match status" value="2"/>
</dbReference>
<organism evidence="6 7">
    <name type="scientific">Ameca splendens</name>
    <dbReference type="NCBI Taxonomy" id="208324"/>
    <lineage>
        <taxon>Eukaryota</taxon>
        <taxon>Metazoa</taxon>
        <taxon>Chordata</taxon>
        <taxon>Craniata</taxon>
        <taxon>Vertebrata</taxon>
        <taxon>Euteleostomi</taxon>
        <taxon>Actinopterygii</taxon>
        <taxon>Neopterygii</taxon>
        <taxon>Teleostei</taxon>
        <taxon>Neoteleostei</taxon>
        <taxon>Acanthomorphata</taxon>
        <taxon>Ovalentaria</taxon>
        <taxon>Atherinomorphae</taxon>
        <taxon>Cyprinodontiformes</taxon>
        <taxon>Goodeidae</taxon>
        <taxon>Ameca</taxon>
    </lineage>
</organism>
<dbReference type="EMBL" id="JAHRIP010022180">
    <property type="protein sequence ID" value="MEQ2289083.1"/>
    <property type="molecule type" value="Genomic_DNA"/>
</dbReference>
<dbReference type="PROSITE" id="PS50026">
    <property type="entry name" value="EGF_3"/>
    <property type="match status" value="2"/>
</dbReference>
<accession>A0ABV0Y674</accession>
<evidence type="ECO:0000256" key="3">
    <source>
        <dbReference type="ARBA" id="ARBA00023157"/>
    </source>
</evidence>
<keyword evidence="2" id="KW-0677">Repeat</keyword>
<evidence type="ECO:0000256" key="1">
    <source>
        <dbReference type="ARBA" id="ARBA00022536"/>
    </source>
</evidence>
<evidence type="ECO:0000256" key="2">
    <source>
        <dbReference type="ARBA" id="ARBA00022737"/>
    </source>
</evidence>
<dbReference type="InterPro" id="IPR000742">
    <property type="entry name" value="EGF"/>
</dbReference>
<keyword evidence="3 4" id="KW-1015">Disulfide bond</keyword>
<dbReference type="Pfam" id="PF00008">
    <property type="entry name" value="EGF"/>
    <property type="match status" value="2"/>
</dbReference>
<keyword evidence="1 4" id="KW-0245">EGF-like domain</keyword>
<protein>
    <recommendedName>
        <fullName evidence="5">EGF-like domain-containing protein</fullName>
    </recommendedName>
</protein>
<dbReference type="PROSITE" id="PS01186">
    <property type="entry name" value="EGF_2"/>
    <property type="match status" value="2"/>
</dbReference>
<dbReference type="SUPFAM" id="SSF57196">
    <property type="entry name" value="EGF/Laminin"/>
    <property type="match status" value="2"/>
</dbReference>
<dbReference type="SMART" id="SM00181">
    <property type="entry name" value="EGF"/>
    <property type="match status" value="2"/>
</dbReference>
<evidence type="ECO:0000256" key="4">
    <source>
        <dbReference type="PROSITE-ProRule" id="PRU00076"/>
    </source>
</evidence>
<comment type="caution">
    <text evidence="6">The sequence shown here is derived from an EMBL/GenBank/DDBJ whole genome shotgun (WGS) entry which is preliminary data.</text>
</comment>
<gene>
    <name evidence="6" type="ORF">AMECASPLE_029446</name>
</gene>
<comment type="caution">
    <text evidence="4">Lacks conserved residue(s) required for the propagation of feature annotation.</text>
</comment>
<feature type="disulfide bond" evidence="4">
    <location>
        <begin position="86"/>
        <end position="95"/>
    </location>
</feature>
<dbReference type="CDD" id="cd00054">
    <property type="entry name" value="EGF_CA"/>
    <property type="match status" value="2"/>
</dbReference>
<proteinExistence type="predicted"/>